<comment type="caution">
    <text evidence="3">The sequence shown here is derived from an EMBL/GenBank/DDBJ whole genome shotgun (WGS) entry which is preliminary data.</text>
</comment>
<accession>A0A8T0WJ44</accession>
<dbReference type="Pfam" id="PF23622">
    <property type="entry name" value="LRR_At1g61320_AtMIF1"/>
    <property type="match status" value="1"/>
</dbReference>
<protein>
    <recommendedName>
        <fullName evidence="2">At1g61320/AtMIF1 LRR domain-containing protein</fullName>
    </recommendedName>
</protein>
<evidence type="ECO:0000313" key="4">
    <source>
        <dbReference type="Proteomes" id="UP000823388"/>
    </source>
</evidence>
<feature type="domain" description="At1g61320/AtMIF1 LRR" evidence="2">
    <location>
        <begin position="103"/>
        <end position="364"/>
    </location>
</feature>
<keyword evidence="4" id="KW-1185">Reference proteome</keyword>
<evidence type="ECO:0000313" key="3">
    <source>
        <dbReference type="EMBL" id="KAG2644673.1"/>
    </source>
</evidence>
<dbReference type="Gene3D" id="3.80.10.10">
    <property type="entry name" value="Ribonuclease Inhibitor"/>
    <property type="match status" value="1"/>
</dbReference>
<name>A0A8T0WJ44_PANVG</name>
<keyword evidence="1" id="KW-0472">Membrane</keyword>
<dbReference type="PANTHER" id="PTHR35545">
    <property type="entry name" value="F-BOX DOMAIN-CONTAINING PROTEIN"/>
    <property type="match status" value="1"/>
</dbReference>
<dbReference type="AlphaFoldDB" id="A0A8T0WJ44"/>
<reference evidence="3" key="1">
    <citation type="submission" date="2020-05" db="EMBL/GenBank/DDBJ databases">
        <title>WGS assembly of Panicum virgatum.</title>
        <authorList>
            <person name="Lovell J.T."/>
            <person name="Jenkins J."/>
            <person name="Shu S."/>
            <person name="Juenger T.E."/>
            <person name="Schmutz J."/>
        </authorList>
    </citation>
    <scope>NUCLEOTIDE SEQUENCE</scope>
    <source>
        <strain evidence="3">AP13</strain>
    </source>
</reference>
<dbReference type="PANTHER" id="PTHR35545:SF28">
    <property type="entry name" value="OS07G0645701 PROTEIN"/>
    <property type="match status" value="1"/>
</dbReference>
<dbReference type="Proteomes" id="UP000823388">
    <property type="component" value="Chromosome 2K"/>
</dbReference>
<evidence type="ECO:0000259" key="2">
    <source>
        <dbReference type="Pfam" id="PF23622"/>
    </source>
</evidence>
<proteinExistence type="predicted"/>
<dbReference type="EMBL" id="CM029039">
    <property type="protein sequence ID" value="KAG2644673.1"/>
    <property type="molecule type" value="Genomic_DNA"/>
</dbReference>
<organism evidence="3 4">
    <name type="scientific">Panicum virgatum</name>
    <name type="common">Blackwell switchgrass</name>
    <dbReference type="NCBI Taxonomy" id="38727"/>
    <lineage>
        <taxon>Eukaryota</taxon>
        <taxon>Viridiplantae</taxon>
        <taxon>Streptophyta</taxon>
        <taxon>Embryophyta</taxon>
        <taxon>Tracheophyta</taxon>
        <taxon>Spermatophyta</taxon>
        <taxon>Magnoliopsida</taxon>
        <taxon>Liliopsida</taxon>
        <taxon>Poales</taxon>
        <taxon>Poaceae</taxon>
        <taxon>PACMAD clade</taxon>
        <taxon>Panicoideae</taxon>
        <taxon>Panicodae</taxon>
        <taxon>Paniceae</taxon>
        <taxon>Panicinae</taxon>
        <taxon>Panicum</taxon>
        <taxon>Panicum sect. Hiantes</taxon>
    </lineage>
</organism>
<keyword evidence="1" id="KW-1133">Transmembrane helix</keyword>
<gene>
    <name evidence="3" type="ORF">PVAP13_2KG375726</name>
</gene>
<dbReference type="InterPro" id="IPR032675">
    <property type="entry name" value="LRR_dom_sf"/>
</dbReference>
<dbReference type="InterPro" id="IPR055357">
    <property type="entry name" value="LRR_At1g61320_AtMIF1"/>
</dbReference>
<feature type="transmembrane region" description="Helical" evidence="1">
    <location>
        <begin position="254"/>
        <end position="275"/>
    </location>
</feature>
<keyword evidence="1" id="KW-0812">Transmembrane</keyword>
<evidence type="ECO:0000256" key="1">
    <source>
        <dbReference type="SAM" id="Phobius"/>
    </source>
</evidence>
<sequence length="409" mass="46080">MMFCSLSWKRAMLSLRDAARSVLAPGSRRCAVSRLRISLFVTSSYSSEVGHLVNGAMENGMVEGIELTSGVERIPFDVSSEETARHADSVNGFFAKYPSIPCHLRTLRLYNATFTEADMHNLIGNACTQLRYRYLFQCDTGPRKSFRIDAPSSALSKLEFFSCHSKQVEIACLPKLELLISGYWSSPYLPLTLGDVPCLEEVEIFCSAESYQGPFKLSGLLCHTRINRLTLDFLGQKVWLRPEKHQLRSAFSNLSGLSLAGIFVGFGLLWIVALLEVAPALEILHIEVDDHTCRDEKQMLETFGERTNGSWEVSESATRFPLMKELLLEGFNATEEHVAFVGTIMERASSLQSVILKEQYCQKCAAMGESLTQFRYPKNEDEKVAVVNKFRNRFSSRAEIIFSDHKFSK</sequence>
<dbReference type="SUPFAM" id="SSF52047">
    <property type="entry name" value="RNI-like"/>
    <property type="match status" value="1"/>
</dbReference>